<feature type="region of interest" description="Disordered" evidence="1">
    <location>
        <begin position="1"/>
        <end position="114"/>
    </location>
</feature>
<protein>
    <submittedName>
        <fullName evidence="2">Uncharacterized protein</fullName>
    </submittedName>
</protein>
<accession>A0AB34GNY9</accession>
<organism evidence="2 3">
    <name type="scientific">Eschrichtius robustus</name>
    <name type="common">California gray whale</name>
    <name type="synonym">Eschrichtius gibbosus</name>
    <dbReference type="NCBI Taxonomy" id="9764"/>
    <lineage>
        <taxon>Eukaryota</taxon>
        <taxon>Metazoa</taxon>
        <taxon>Chordata</taxon>
        <taxon>Craniata</taxon>
        <taxon>Vertebrata</taxon>
        <taxon>Euteleostomi</taxon>
        <taxon>Mammalia</taxon>
        <taxon>Eutheria</taxon>
        <taxon>Laurasiatheria</taxon>
        <taxon>Artiodactyla</taxon>
        <taxon>Whippomorpha</taxon>
        <taxon>Cetacea</taxon>
        <taxon>Mysticeti</taxon>
        <taxon>Eschrichtiidae</taxon>
        <taxon>Eschrichtius</taxon>
    </lineage>
</organism>
<reference evidence="2 3" key="1">
    <citation type="submission" date="2022-11" db="EMBL/GenBank/DDBJ databases">
        <title>Whole genome sequence of Eschrichtius robustus ER-17-0199.</title>
        <authorList>
            <person name="Bruniche-Olsen A."/>
            <person name="Black A.N."/>
            <person name="Fields C.J."/>
            <person name="Walden K."/>
            <person name="Dewoody J.A."/>
        </authorList>
    </citation>
    <scope>NUCLEOTIDE SEQUENCE [LARGE SCALE GENOMIC DNA]</scope>
    <source>
        <strain evidence="2">ER-17-0199</strain>
        <tissue evidence="2">Blubber</tissue>
    </source>
</reference>
<comment type="caution">
    <text evidence="2">The sequence shown here is derived from an EMBL/GenBank/DDBJ whole genome shotgun (WGS) entry which is preliminary data.</text>
</comment>
<gene>
    <name evidence="2" type="ORF">J1605_011960</name>
</gene>
<proteinExistence type="predicted"/>
<keyword evidence="3" id="KW-1185">Reference proteome</keyword>
<dbReference type="EMBL" id="JAIQCJ010002165">
    <property type="protein sequence ID" value="KAJ8780165.1"/>
    <property type="molecule type" value="Genomic_DNA"/>
</dbReference>
<name>A0AB34GNY9_ESCRO</name>
<sequence>MSRRPEPGGGDEENERCPPVRGHGAARAWRGAARDAAEAAAKSGRQPQIDSGAHRARPGAGTFRPPRPRGGADIQPRADPTPASEGLPGRLPRGSPTSLRDKVFSGALPRRIAP</sequence>
<evidence type="ECO:0000256" key="1">
    <source>
        <dbReference type="SAM" id="MobiDB-lite"/>
    </source>
</evidence>
<dbReference type="Proteomes" id="UP001159641">
    <property type="component" value="Unassembled WGS sequence"/>
</dbReference>
<evidence type="ECO:0000313" key="2">
    <source>
        <dbReference type="EMBL" id="KAJ8780165.1"/>
    </source>
</evidence>
<evidence type="ECO:0000313" key="3">
    <source>
        <dbReference type="Proteomes" id="UP001159641"/>
    </source>
</evidence>
<feature type="compositionally biased region" description="Low complexity" evidence="1">
    <location>
        <begin position="21"/>
        <end position="31"/>
    </location>
</feature>
<dbReference type="AlphaFoldDB" id="A0AB34GNY9"/>